<dbReference type="SUPFAM" id="SSF52317">
    <property type="entry name" value="Class I glutamine amidotransferase-like"/>
    <property type="match status" value="1"/>
</dbReference>
<comment type="similarity">
    <text evidence="1">Belongs to the peptidase C56 family.</text>
</comment>
<dbReference type="PIRSF" id="PIRSF006320">
    <property type="entry name" value="Elb2"/>
    <property type="match status" value="1"/>
</dbReference>
<keyword evidence="2" id="KW-0614">Plasmid</keyword>
<proteinExistence type="inferred from homology"/>
<dbReference type="PANTHER" id="PTHR10224:SF12">
    <property type="entry name" value="GLYOXALASE ELBB"/>
    <property type="match status" value="1"/>
</dbReference>
<dbReference type="NCBIfam" id="NF008747">
    <property type="entry name" value="PRK11780.1"/>
    <property type="match status" value="1"/>
</dbReference>
<name>A0A6B9GE75_PANCY</name>
<comment type="function">
    <text evidence="1">Displays glyoxalase activity, catalyzing the conversion of glyoxal to glycolate.</text>
</comment>
<dbReference type="PANTHER" id="PTHR10224">
    <property type="entry name" value="ES1 PROTEIN HOMOLOG, MITOCHONDRIAL"/>
    <property type="match status" value="1"/>
</dbReference>
<organism evidence="2 3">
    <name type="scientific">Pantoea cypripedii</name>
    <name type="common">Pectobacterium cypripedii</name>
    <name type="synonym">Erwinia cypripedii</name>
    <dbReference type="NCBI Taxonomy" id="55209"/>
    <lineage>
        <taxon>Bacteria</taxon>
        <taxon>Pseudomonadati</taxon>
        <taxon>Pseudomonadota</taxon>
        <taxon>Gammaproteobacteria</taxon>
        <taxon>Enterobacterales</taxon>
        <taxon>Erwiniaceae</taxon>
        <taxon>Pantoea</taxon>
    </lineage>
</organism>
<accession>A0A6B9GE75</accession>
<comment type="catalytic activity">
    <reaction evidence="1">
        <text>glyoxal + H2O = glycolate + H(+)</text>
        <dbReference type="Rhea" id="RHEA:51672"/>
        <dbReference type="ChEBI" id="CHEBI:15377"/>
        <dbReference type="ChEBI" id="CHEBI:15378"/>
        <dbReference type="ChEBI" id="CHEBI:29805"/>
        <dbReference type="ChEBI" id="CHEBI:34779"/>
    </reaction>
</comment>
<dbReference type="Proteomes" id="UP000502005">
    <property type="component" value="Plasmid pNE1B"/>
</dbReference>
<reference evidence="2 3" key="1">
    <citation type="submission" date="2017-11" db="EMBL/GenBank/DDBJ databases">
        <title>Genome sequence of Pantoea cypripedii NE1.</title>
        <authorList>
            <person name="Nascimento F.X."/>
        </authorList>
    </citation>
    <scope>NUCLEOTIDE SEQUENCE [LARGE SCALE GENOMIC DNA]</scope>
    <source>
        <strain evidence="2 3">NE1</strain>
        <plasmid evidence="3">pne1b</plasmid>
    </source>
</reference>
<sequence>MSNKKIAVILSGCGVFDGAEINEVVLTLLALENHETTYQCFAPDTEQYHVIDHRNGDTLPETRNVLTESARIVRGNVKPVTECDSNDYAGVIVPGGFGVAKNLSNFARGEPEFHIDHDTLSALKQFAAVNKPAGYMCIAPVLIPSVYGPDAKLTIGNDGNVIDFIRRAGCQHQIASYDEIVVDEVKNIVTTPAYMLAQTIREAKQGIDKLVEKIVSLC</sequence>
<dbReference type="Gene3D" id="3.40.50.880">
    <property type="match status" value="1"/>
</dbReference>
<dbReference type="AlphaFoldDB" id="A0A6B9GE75"/>
<dbReference type="RefSeq" id="WP_208718457.1">
    <property type="nucleotide sequence ID" value="NZ_CP024770.1"/>
</dbReference>
<protein>
    <recommendedName>
        <fullName evidence="1">Glyoxalase</fullName>
    </recommendedName>
</protein>
<evidence type="ECO:0000256" key="1">
    <source>
        <dbReference type="PIRNR" id="PIRNR006320"/>
    </source>
</evidence>
<evidence type="ECO:0000313" key="2">
    <source>
        <dbReference type="EMBL" id="QGY32557.1"/>
    </source>
</evidence>
<evidence type="ECO:0000313" key="3">
    <source>
        <dbReference type="Proteomes" id="UP000502005"/>
    </source>
</evidence>
<dbReference type="InterPro" id="IPR026041">
    <property type="entry name" value="ElbB"/>
</dbReference>
<keyword evidence="1" id="KW-0456">Lyase</keyword>
<dbReference type="InterPro" id="IPR029062">
    <property type="entry name" value="Class_I_gatase-like"/>
</dbReference>
<geneLocation type="plasmid" evidence="3">
    <name>pne1b</name>
</geneLocation>
<dbReference type="GO" id="GO:0016829">
    <property type="term" value="F:lyase activity"/>
    <property type="evidence" value="ECO:0007669"/>
    <property type="project" value="UniProtKB-UniRule"/>
</dbReference>
<dbReference type="EMBL" id="CP024770">
    <property type="protein sequence ID" value="QGY32557.1"/>
    <property type="molecule type" value="Genomic_DNA"/>
</dbReference>
<gene>
    <name evidence="2" type="ORF">CUN67_26730</name>
</gene>